<proteinExistence type="inferred from homology"/>
<feature type="binding site" evidence="4">
    <location>
        <position position="362"/>
    </location>
    <ligand>
        <name>S-adenosyl-L-methionine</name>
        <dbReference type="ChEBI" id="CHEBI:59789"/>
    </ligand>
</feature>
<dbReference type="NCBIfam" id="TIGR00479">
    <property type="entry name" value="rumA"/>
    <property type="match status" value="1"/>
</dbReference>
<keyword evidence="2 4" id="KW-0808">Transferase</keyword>
<name>A0A809RTC7_9BACT</name>
<dbReference type="Proteomes" id="UP000464317">
    <property type="component" value="Chromosome"/>
</dbReference>
<dbReference type="SUPFAM" id="SSF53335">
    <property type="entry name" value="S-adenosyl-L-methionine-dependent methyltransferases"/>
    <property type="match status" value="1"/>
</dbReference>
<dbReference type="InterPro" id="IPR030390">
    <property type="entry name" value="MeTrfase_TrmA_AS"/>
</dbReference>
<evidence type="ECO:0000313" key="7">
    <source>
        <dbReference type="EMBL" id="BBU47572.1"/>
    </source>
</evidence>
<feature type="binding site" evidence="4">
    <location>
        <position position="315"/>
    </location>
    <ligand>
        <name>S-adenosyl-L-methionine</name>
        <dbReference type="ChEBI" id="CHEBI:59789"/>
    </ligand>
</feature>
<sequence>MNKKVILKCSEISYEGLGVSREFSKPIFVPNFFIDEIAEVIITKEYSKYAFGKVNKLIIKSKHRNNNELLCFNSAPLINLSYNEQIKQKSTYLINLLTRNLGIESTLISDFVPSSEIYNYRNKAKYSLYTKENKLYFGEYINDSQIINQNQDNLIQNKENLNETLRIIINKINNYTHEYKKYNNLNFFKEITLRINNKNQTQVLIKIHKEFDIPKTLLNDLYDINNLIELNIQKEESILNLFQKEPFIMKLNDMDFKVNIDSFFQINDFISSEIFKLIKNKIKKYKFQTFIDLFCGVGVISQLSCDINQNIIGVDITRSSVQNAILNAKNNKFTHFKYLVGDAFEKIKQENIDYTNSLVIIDPPRSGLNSKLIEWLLKFKYIVYISCDPRTLTRDLKQFLSYNFKINYIQGFDMFPNTFHIETVVFLEKR</sequence>
<evidence type="ECO:0000256" key="6">
    <source>
        <dbReference type="SAM" id="Coils"/>
    </source>
</evidence>
<dbReference type="InterPro" id="IPR012340">
    <property type="entry name" value="NA-bd_OB-fold"/>
</dbReference>
<dbReference type="KEGG" id="mfel:JPM2_2650"/>
<dbReference type="Pfam" id="PF05958">
    <property type="entry name" value="tRNA_U5-meth_tr"/>
    <property type="match status" value="1"/>
</dbReference>
<dbReference type="AlphaFoldDB" id="A0A809RTC7"/>
<dbReference type="GO" id="GO:0070475">
    <property type="term" value="P:rRNA base methylation"/>
    <property type="evidence" value="ECO:0007669"/>
    <property type="project" value="TreeGrafter"/>
</dbReference>
<dbReference type="InterPro" id="IPR029063">
    <property type="entry name" value="SAM-dependent_MTases_sf"/>
</dbReference>
<dbReference type="InterPro" id="IPR010280">
    <property type="entry name" value="U5_MeTrfase_fam"/>
</dbReference>
<evidence type="ECO:0000256" key="5">
    <source>
        <dbReference type="PROSITE-ProRule" id="PRU10015"/>
    </source>
</evidence>
<dbReference type="RefSeq" id="WP_161553066.1">
    <property type="nucleotide sequence ID" value="NZ_AP022325.1"/>
</dbReference>
<feature type="active site" evidence="5">
    <location>
        <position position="387"/>
    </location>
</feature>
<evidence type="ECO:0000313" key="8">
    <source>
        <dbReference type="Proteomes" id="UP000464317"/>
    </source>
</evidence>
<dbReference type="CDD" id="cd02440">
    <property type="entry name" value="AdoMet_MTases"/>
    <property type="match status" value="1"/>
</dbReference>
<evidence type="ECO:0000256" key="1">
    <source>
        <dbReference type="ARBA" id="ARBA00022603"/>
    </source>
</evidence>
<feature type="binding site" evidence="4">
    <location>
        <position position="294"/>
    </location>
    <ligand>
        <name>S-adenosyl-L-methionine</name>
        <dbReference type="ChEBI" id="CHEBI:59789"/>
    </ligand>
</feature>
<dbReference type="EMBL" id="AP022325">
    <property type="protein sequence ID" value="BBU47572.1"/>
    <property type="molecule type" value="Genomic_DNA"/>
</dbReference>
<feature type="coiled-coil region" evidence="6">
    <location>
        <begin position="151"/>
        <end position="178"/>
    </location>
</feature>
<dbReference type="PROSITE" id="PS51687">
    <property type="entry name" value="SAM_MT_RNA_M5U"/>
    <property type="match status" value="1"/>
</dbReference>
<organism evidence="7 8">
    <name type="scientific">Mycoplasmopsis felis</name>
    <dbReference type="NCBI Taxonomy" id="33923"/>
    <lineage>
        <taxon>Bacteria</taxon>
        <taxon>Bacillati</taxon>
        <taxon>Mycoplasmatota</taxon>
        <taxon>Mycoplasmoidales</taxon>
        <taxon>Metamycoplasmataceae</taxon>
        <taxon>Mycoplasmopsis</taxon>
    </lineage>
</organism>
<keyword evidence="6" id="KW-0175">Coiled coil</keyword>
<dbReference type="PANTHER" id="PTHR11061:SF30">
    <property type="entry name" value="TRNA (URACIL(54)-C(5))-METHYLTRANSFERASE"/>
    <property type="match status" value="1"/>
</dbReference>
<evidence type="ECO:0000256" key="3">
    <source>
        <dbReference type="ARBA" id="ARBA00022691"/>
    </source>
</evidence>
<keyword evidence="3 4" id="KW-0949">S-adenosyl-L-methionine</keyword>
<dbReference type="SUPFAM" id="SSF50249">
    <property type="entry name" value="Nucleic acid-binding proteins"/>
    <property type="match status" value="1"/>
</dbReference>
<reference evidence="7 8" key="1">
    <citation type="submission" date="2020-01" db="EMBL/GenBank/DDBJ databases">
        <title>Complete genome sequence of Mycoplasma felis strain Myco-2.</title>
        <authorList>
            <person name="Kinoshita Y."/>
            <person name="Niwa H."/>
            <person name="Uchida-Fujii E."/>
            <person name="Nukada T."/>
        </authorList>
    </citation>
    <scope>NUCLEOTIDE SEQUENCE [LARGE SCALE GENOMIC DNA]</scope>
    <source>
        <strain evidence="7 8">Myco-2</strain>
    </source>
</reference>
<feature type="binding site" evidence="4">
    <location>
        <position position="265"/>
    </location>
    <ligand>
        <name>S-adenosyl-L-methionine</name>
        <dbReference type="ChEBI" id="CHEBI:59789"/>
    </ligand>
</feature>
<evidence type="ECO:0000256" key="4">
    <source>
        <dbReference type="PROSITE-ProRule" id="PRU01024"/>
    </source>
</evidence>
<dbReference type="Gene3D" id="3.40.50.150">
    <property type="entry name" value="Vaccinia Virus protein VP39"/>
    <property type="match status" value="1"/>
</dbReference>
<keyword evidence="1 4" id="KW-0489">Methyltransferase</keyword>
<feature type="active site" description="Nucleophile" evidence="4">
    <location>
        <position position="387"/>
    </location>
</feature>
<protein>
    <submittedName>
        <fullName evidence="7">23S rRNA (Uracil-5-)-methyltransferase RumA</fullName>
    </submittedName>
</protein>
<dbReference type="PROSITE" id="PS01230">
    <property type="entry name" value="TRMA_1"/>
    <property type="match status" value="1"/>
</dbReference>
<keyword evidence="8" id="KW-1185">Reference proteome</keyword>
<dbReference type="GO" id="GO:0070041">
    <property type="term" value="F:rRNA (uridine-C5-)-methyltransferase activity"/>
    <property type="evidence" value="ECO:0007669"/>
    <property type="project" value="TreeGrafter"/>
</dbReference>
<comment type="similarity">
    <text evidence="4">Belongs to the class I-like SAM-binding methyltransferase superfamily. RNA M5U methyltransferase family.</text>
</comment>
<dbReference type="Gene3D" id="2.40.50.140">
    <property type="entry name" value="Nucleic acid-binding proteins"/>
    <property type="match status" value="1"/>
</dbReference>
<dbReference type="PANTHER" id="PTHR11061">
    <property type="entry name" value="RNA M5U METHYLTRANSFERASE"/>
    <property type="match status" value="1"/>
</dbReference>
<accession>A0A809RTC7</accession>
<evidence type="ECO:0000256" key="2">
    <source>
        <dbReference type="ARBA" id="ARBA00022679"/>
    </source>
</evidence>
<gene>
    <name evidence="7" type="primary">trmA2</name>
    <name evidence="7" type="ORF">JPM2_2650</name>
</gene>
<dbReference type="Gene3D" id="2.40.50.1070">
    <property type="match status" value="1"/>
</dbReference>